<keyword evidence="2" id="KW-0472">Membrane</keyword>
<dbReference type="GO" id="GO:0016020">
    <property type="term" value="C:membrane"/>
    <property type="evidence" value="ECO:0007669"/>
    <property type="project" value="InterPro"/>
</dbReference>
<gene>
    <name evidence="4" type="ORF">MKW98_024474</name>
</gene>
<reference evidence="4" key="1">
    <citation type="submission" date="2022-04" db="EMBL/GenBank/DDBJ databases">
        <title>A functionally conserved STORR gene fusion in Papaver species that diverged 16.8 million years ago.</title>
        <authorList>
            <person name="Catania T."/>
        </authorList>
    </citation>
    <scope>NUCLEOTIDE SEQUENCE</scope>
    <source>
        <strain evidence="4">S-188037</strain>
    </source>
</reference>
<dbReference type="EMBL" id="JAJJMB010011938">
    <property type="protein sequence ID" value="KAI3894110.1"/>
    <property type="molecule type" value="Genomic_DNA"/>
</dbReference>
<evidence type="ECO:0000313" key="4">
    <source>
        <dbReference type="EMBL" id="KAI3894110.1"/>
    </source>
</evidence>
<feature type="transmembrane region" description="Helical" evidence="2">
    <location>
        <begin position="99"/>
        <end position="118"/>
    </location>
</feature>
<sequence>FICRFWATSSCNKLTTSTVVPREWLSSLHPWLPFGYFASPLLAFTMSLCGTQECAVPFLRIIFTCSLGRHDKMAGYLLVEYFCLSQALKLADLGHSTTFSVSLNLLASSTLVCFYASIPEPVFWPVFVIATLVAVVASQAVISATFSIVMQCHALGCFPVSSRFSGHNNHQKCLWNCEHDSDLLEIVGLRPQVLGLDFVVRIVSLGLFLRRAYADLNEKWKLVVRLQHFKMLSSPQSEAVLVSLLSTILAAVCIYFRRVRINLGVLYYEIAL</sequence>
<feature type="non-terminal residue" evidence="4">
    <location>
        <position position="1"/>
    </location>
</feature>
<feature type="transmembrane region" description="Helical" evidence="2">
    <location>
        <begin position="239"/>
        <end position="256"/>
    </location>
</feature>
<evidence type="ECO:0000256" key="2">
    <source>
        <dbReference type="SAM" id="Phobius"/>
    </source>
</evidence>
<dbReference type="AlphaFoldDB" id="A0AAD4XD02"/>
<dbReference type="PANTHER" id="PTHR30540">
    <property type="entry name" value="OSMOTIC STRESS POTASSIUM TRANSPORTER"/>
    <property type="match status" value="1"/>
</dbReference>
<name>A0AAD4XD02_9MAGN</name>
<dbReference type="Pfam" id="PF02705">
    <property type="entry name" value="K_trans"/>
    <property type="match status" value="1"/>
</dbReference>
<evidence type="ECO:0000259" key="3">
    <source>
        <dbReference type="Pfam" id="PF02705"/>
    </source>
</evidence>
<dbReference type="InterPro" id="IPR053951">
    <property type="entry name" value="K_trans_N"/>
</dbReference>
<evidence type="ECO:0000313" key="5">
    <source>
        <dbReference type="Proteomes" id="UP001202328"/>
    </source>
</evidence>
<keyword evidence="2" id="KW-1133">Transmembrane helix</keyword>
<accession>A0AAD4XD02</accession>
<comment type="similarity">
    <text evidence="1">Belongs to the HAK/KUP transporter (TC 2.A.72.3) family.</text>
</comment>
<feature type="transmembrane region" description="Helical" evidence="2">
    <location>
        <begin position="124"/>
        <end position="149"/>
    </location>
</feature>
<proteinExistence type="inferred from homology"/>
<evidence type="ECO:0000256" key="1">
    <source>
        <dbReference type="ARBA" id="ARBA00008440"/>
    </source>
</evidence>
<dbReference type="GO" id="GO:0015079">
    <property type="term" value="F:potassium ion transmembrane transporter activity"/>
    <property type="evidence" value="ECO:0007669"/>
    <property type="project" value="InterPro"/>
</dbReference>
<dbReference type="Proteomes" id="UP001202328">
    <property type="component" value="Unassembled WGS sequence"/>
</dbReference>
<organism evidence="4 5">
    <name type="scientific">Papaver atlanticum</name>
    <dbReference type="NCBI Taxonomy" id="357466"/>
    <lineage>
        <taxon>Eukaryota</taxon>
        <taxon>Viridiplantae</taxon>
        <taxon>Streptophyta</taxon>
        <taxon>Embryophyta</taxon>
        <taxon>Tracheophyta</taxon>
        <taxon>Spermatophyta</taxon>
        <taxon>Magnoliopsida</taxon>
        <taxon>Ranunculales</taxon>
        <taxon>Papaveraceae</taxon>
        <taxon>Papaveroideae</taxon>
        <taxon>Papaver</taxon>
    </lineage>
</organism>
<keyword evidence="5" id="KW-1185">Reference proteome</keyword>
<protein>
    <recommendedName>
        <fullName evidence="3">K+ potassium transporter integral membrane domain-containing protein</fullName>
    </recommendedName>
</protein>
<feature type="domain" description="K+ potassium transporter integral membrane" evidence="3">
    <location>
        <begin position="82"/>
        <end position="161"/>
    </location>
</feature>
<comment type="caution">
    <text evidence="4">The sequence shown here is derived from an EMBL/GenBank/DDBJ whole genome shotgun (WGS) entry which is preliminary data.</text>
</comment>
<dbReference type="InterPro" id="IPR003855">
    <property type="entry name" value="K+_transporter"/>
</dbReference>
<dbReference type="PANTHER" id="PTHR30540:SF83">
    <property type="entry name" value="K+ POTASSIUM TRANSPORTER"/>
    <property type="match status" value="1"/>
</dbReference>
<keyword evidence="2" id="KW-0812">Transmembrane</keyword>